<comment type="caution">
    <text evidence="3">The sequence shown here is derived from an EMBL/GenBank/DDBJ whole genome shotgun (WGS) entry which is preliminary data.</text>
</comment>
<reference evidence="3" key="1">
    <citation type="submission" date="2022-06" db="EMBL/GenBank/DDBJ databases">
        <title>Aeoliella straminimaris, a novel planctomycete from sediments.</title>
        <authorList>
            <person name="Vitorino I.R."/>
            <person name="Lage O.M."/>
        </authorList>
    </citation>
    <scope>NUCLEOTIDE SEQUENCE</scope>
    <source>
        <strain evidence="3">ICT_H6.2</strain>
    </source>
</reference>
<feature type="compositionally biased region" description="Acidic residues" evidence="1">
    <location>
        <begin position="173"/>
        <end position="186"/>
    </location>
</feature>
<proteinExistence type="predicted"/>
<keyword evidence="4" id="KW-1185">Reference proteome</keyword>
<dbReference type="Proteomes" id="UP001155241">
    <property type="component" value="Unassembled WGS sequence"/>
</dbReference>
<evidence type="ECO:0000256" key="1">
    <source>
        <dbReference type="SAM" id="MobiDB-lite"/>
    </source>
</evidence>
<dbReference type="SMART" id="SM00240">
    <property type="entry name" value="FHA"/>
    <property type="match status" value="1"/>
</dbReference>
<dbReference type="EMBL" id="JAMXLR010000077">
    <property type="protein sequence ID" value="MCO6046724.1"/>
    <property type="molecule type" value="Genomic_DNA"/>
</dbReference>
<dbReference type="InterPro" id="IPR000253">
    <property type="entry name" value="FHA_dom"/>
</dbReference>
<sequence>MKLVVLAGAKQGTEIPLKRSKFVIGRASDCTLRTGSEAISRHHCAILRGDAGLTIRDLGSRNGTYVNGEKIAAEVKLKGGDMVRVGTLEFRVDLGQDLKSQKKPKVANVGEAVSRSTGTGNEPGEFEDDISRWLLGPDPSDESAASRETRSFRMDETQTMPEIAPVNVPAPELTEENADVLEEEPDAKDPKGKGSKKSFGKLPPIPSKMAKDSREAAADILREMTRRR</sequence>
<accession>A0A9X2JKK0</accession>
<dbReference type="InterPro" id="IPR008984">
    <property type="entry name" value="SMAD_FHA_dom_sf"/>
</dbReference>
<organism evidence="3 4">
    <name type="scientific">Aeoliella straminimaris</name>
    <dbReference type="NCBI Taxonomy" id="2954799"/>
    <lineage>
        <taxon>Bacteria</taxon>
        <taxon>Pseudomonadati</taxon>
        <taxon>Planctomycetota</taxon>
        <taxon>Planctomycetia</taxon>
        <taxon>Pirellulales</taxon>
        <taxon>Lacipirellulaceae</taxon>
        <taxon>Aeoliella</taxon>
    </lineage>
</organism>
<dbReference type="SUPFAM" id="SSF49879">
    <property type="entry name" value="SMAD/FHA domain"/>
    <property type="match status" value="1"/>
</dbReference>
<protein>
    <submittedName>
        <fullName evidence="3">FHA domain-containing protein</fullName>
    </submittedName>
</protein>
<dbReference type="PANTHER" id="PTHR23308">
    <property type="entry name" value="NUCLEAR INHIBITOR OF PROTEIN PHOSPHATASE-1"/>
    <property type="match status" value="1"/>
</dbReference>
<dbReference type="InterPro" id="IPR050923">
    <property type="entry name" value="Cell_Proc_Reg/RNA_Proc"/>
</dbReference>
<dbReference type="Gene3D" id="2.60.200.20">
    <property type="match status" value="1"/>
</dbReference>
<evidence type="ECO:0000313" key="3">
    <source>
        <dbReference type="EMBL" id="MCO6046724.1"/>
    </source>
</evidence>
<feature type="domain" description="FHA" evidence="2">
    <location>
        <begin position="22"/>
        <end position="71"/>
    </location>
</feature>
<feature type="compositionally biased region" description="Basic and acidic residues" evidence="1">
    <location>
        <begin position="209"/>
        <end position="228"/>
    </location>
</feature>
<dbReference type="PROSITE" id="PS50006">
    <property type="entry name" value="FHA_DOMAIN"/>
    <property type="match status" value="1"/>
</dbReference>
<evidence type="ECO:0000259" key="2">
    <source>
        <dbReference type="PROSITE" id="PS50006"/>
    </source>
</evidence>
<dbReference type="AlphaFoldDB" id="A0A9X2JKK0"/>
<feature type="region of interest" description="Disordered" evidence="1">
    <location>
        <begin position="109"/>
        <end position="228"/>
    </location>
</feature>
<name>A0A9X2JKK0_9BACT</name>
<dbReference type="CDD" id="cd00060">
    <property type="entry name" value="FHA"/>
    <property type="match status" value="1"/>
</dbReference>
<feature type="compositionally biased region" description="Basic and acidic residues" evidence="1">
    <location>
        <begin position="144"/>
        <end position="156"/>
    </location>
</feature>
<evidence type="ECO:0000313" key="4">
    <source>
        <dbReference type="Proteomes" id="UP001155241"/>
    </source>
</evidence>
<gene>
    <name evidence="3" type="ORF">NG895_22740</name>
</gene>
<dbReference type="Pfam" id="PF00498">
    <property type="entry name" value="FHA"/>
    <property type="match status" value="1"/>
</dbReference>
<dbReference type="RefSeq" id="WP_252854838.1">
    <property type="nucleotide sequence ID" value="NZ_JAMXLR010000077.1"/>
</dbReference>